<keyword evidence="4 7" id="KW-0812">Transmembrane</keyword>
<keyword evidence="10" id="KW-1185">Reference proteome</keyword>
<feature type="transmembrane region" description="Helical" evidence="7">
    <location>
        <begin position="302"/>
        <end position="319"/>
    </location>
</feature>
<keyword evidence="2" id="KW-0813">Transport</keyword>
<dbReference type="InterPro" id="IPR036259">
    <property type="entry name" value="MFS_trans_sf"/>
</dbReference>
<feature type="domain" description="Major facilitator superfamily (MFS) profile" evidence="8">
    <location>
        <begin position="1"/>
        <end position="187"/>
    </location>
</feature>
<dbReference type="Gene3D" id="1.20.1250.20">
    <property type="entry name" value="MFS general substrate transporter like domains"/>
    <property type="match status" value="1"/>
</dbReference>
<feature type="transmembrane region" description="Helical" evidence="7">
    <location>
        <begin position="160"/>
        <end position="181"/>
    </location>
</feature>
<dbReference type="Pfam" id="PF07690">
    <property type="entry name" value="MFS_1"/>
    <property type="match status" value="1"/>
</dbReference>
<name>A0A7Z9E4N2_9CYAN</name>
<evidence type="ECO:0000256" key="4">
    <source>
        <dbReference type="ARBA" id="ARBA00022692"/>
    </source>
</evidence>
<protein>
    <submittedName>
        <fullName evidence="9">Major facilitator superfamily MFS_1</fullName>
    </submittedName>
</protein>
<evidence type="ECO:0000256" key="6">
    <source>
        <dbReference type="ARBA" id="ARBA00023136"/>
    </source>
</evidence>
<feature type="transmembrane region" description="Helical" evidence="7">
    <location>
        <begin position="278"/>
        <end position="296"/>
    </location>
</feature>
<dbReference type="InterPro" id="IPR020846">
    <property type="entry name" value="MFS_dom"/>
</dbReference>
<dbReference type="PROSITE" id="PS50850">
    <property type="entry name" value="MFS"/>
    <property type="match status" value="1"/>
</dbReference>
<dbReference type="PANTHER" id="PTHR43266">
    <property type="entry name" value="MACROLIDE-EFFLUX PROTEIN"/>
    <property type="match status" value="1"/>
</dbReference>
<proteinExistence type="predicted"/>
<keyword evidence="3" id="KW-1003">Cell membrane</keyword>
<evidence type="ECO:0000256" key="1">
    <source>
        <dbReference type="ARBA" id="ARBA00004651"/>
    </source>
</evidence>
<dbReference type="OrthoDB" id="9775268at2"/>
<sequence>MQTFLLIWFGQLISLIGSGLTRFALGVWLYQTTGSSVQFSLMYVFAELPYIILAPFGGAIADRWNRRLLIILSDIVAALCTLSIALLMWQGGLQIWHLYLAVGVSSACKGFQQPAYYTIPTLFVSKEDFGRANGMIQLAQGAGQLLSPILAGILVDTIKIYGVIFIDFITFIIATSTLIFISFPNVAHHRYGNFSPTSLLENIVEGWYYIKARRGLLMLLIFFFITDFTIGLVQVLITPMVLSFTNAKVLGQIFSIGGSGWLLGAILMSTWSGFKRKVDAVLCFEFILGFSILVAGLQPEPILISAAAFCAFFSVPVIISSHNSIWQVKVDPKVQGRVFALRGAIAWAAFPFAYLVAGPLADYVFQPLLLPDGLLANSVGLVIGVGPGRGIGLLFILVGIFVILATVAAYNYPTIRRVEDELPDIE</sequence>
<evidence type="ECO:0000256" key="5">
    <source>
        <dbReference type="ARBA" id="ARBA00022989"/>
    </source>
</evidence>
<keyword evidence="5 7" id="KW-1133">Transmembrane helix</keyword>
<comment type="subcellular location">
    <subcellularLocation>
        <location evidence="1">Cell membrane</location>
        <topology evidence="1">Multi-pass membrane protein</topology>
    </subcellularLocation>
</comment>
<dbReference type="Proteomes" id="UP000182190">
    <property type="component" value="Unassembled WGS sequence"/>
</dbReference>
<reference evidence="9" key="1">
    <citation type="submission" date="2019-10" db="EMBL/GenBank/DDBJ databases">
        <authorList>
            <consortium name="Genoscope - CEA"/>
            <person name="William W."/>
        </authorList>
    </citation>
    <scope>NUCLEOTIDE SEQUENCE [LARGE SCALE GENOMIC DNA]</scope>
    <source>
        <strain evidence="9">BBR_PRJEB10994</strain>
    </source>
</reference>
<evidence type="ECO:0000313" key="10">
    <source>
        <dbReference type="Proteomes" id="UP000182190"/>
    </source>
</evidence>
<evidence type="ECO:0000256" key="2">
    <source>
        <dbReference type="ARBA" id="ARBA00022448"/>
    </source>
</evidence>
<dbReference type="EMBL" id="CZCS02000239">
    <property type="protein sequence ID" value="VXD25278.1"/>
    <property type="molecule type" value="Genomic_DNA"/>
</dbReference>
<comment type="caution">
    <text evidence="9">The sequence shown here is derived from an EMBL/GenBank/DDBJ whole genome shotgun (WGS) entry which is preliminary data.</text>
</comment>
<keyword evidence="6 7" id="KW-0472">Membrane</keyword>
<feature type="transmembrane region" description="Helical" evidence="7">
    <location>
        <begin position="39"/>
        <end position="61"/>
    </location>
</feature>
<dbReference type="GO" id="GO:0005886">
    <property type="term" value="C:plasma membrane"/>
    <property type="evidence" value="ECO:0007669"/>
    <property type="project" value="UniProtKB-SubCell"/>
</dbReference>
<gene>
    <name evidence="9" type="ORF">PL9631_940080</name>
</gene>
<dbReference type="GO" id="GO:0022857">
    <property type="term" value="F:transmembrane transporter activity"/>
    <property type="evidence" value="ECO:0007669"/>
    <property type="project" value="InterPro"/>
</dbReference>
<evidence type="ECO:0000259" key="8">
    <source>
        <dbReference type="PROSITE" id="PS50850"/>
    </source>
</evidence>
<dbReference type="CDD" id="cd06173">
    <property type="entry name" value="MFS_MefA_like"/>
    <property type="match status" value="1"/>
</dbReference>
<dbReference type="AlphaFoldDB" id="A0A7Z9E4N2"/>
<feature type="transmembrane region" description="Helical" evidence="7">
    <location>
        <begin position="339"/>
        <end position="357"/>
    </location>
</feature>
<evidence type="ECO:0000256" key="7">
    <source>
        <dbReference type="SAM" id="Phobius"/>
    </source>
</evidence>
<accession>A0A7Z9E4N2</accession>
<organism evidence="9 10">
    <name type="scientific">Planktothrix paucivesiculata PCC 9631</name>
    <dbReference type="NCBI Taxonomy" id="671071"/>
    <lineage>
        <taxon>Bacteria</taxon>
        <taxon>Bacillati</taxon>
        <taxon>Cyanobacteriota</taxon>
        <taxon>Cyanophyceae</taxon>
        <taxon>Oscillatoriophycideae</taxon>
        <taxon>Oscillatoriales</taxon>
        <taxon>Microcoleaceae</taxon>
        <taxon>Planktothrix</taxon>
    </lineage>
</organism>
<evidence type="ECO:0000313" key="9">
    <source>
        <dbReference type="EMBL" id="VXD25278.1"/>
    </source>
</evidence>
<dbReference type="RefSeq" id="WP_083622470.1">
    <property type="nucleotide sequence ID" value="NZ_LR735021.1"/>
</dbReference>
<dbReference type="PANTHER" id="PTHR43266:SF2">
    <property type="entry name" value="MAJOR FACILITATOR SUPERFAMILY (MFS) PROFILE DOMAIN-CONTAINING PROTEIN"/>
    <property type="match status" value="1"/>
</dbReference>
<feature type="transmembrane region" description="Helical" evidence="7">
    <location>
        <begin position="68"/>
        <end position="89"/>
    </location>
</feature>
<dbReference type="SUPFAM" id="SSF103473">
    <property type="entry name" value="MFS general substrate transporter"/>
    <property type="match status" value="1"/>
</dbReference>
<feature type="transmembrane region" description="Helical" evidence="7">
    <location>
        <begin position="249"/>
        <end position="271"/>
    </location>
</feature>
<dbReference type="InterPro" id="IPR011701">
    <property type="entry name" value="MFS"/>
</dbReference>
<feature type="transmembrane region" description="Helical" evidence="7">
    <location>
        <begin position="391"/>
        <end position="412"/>
    </location>
</feature>
<feature type="transmembrane region" description="Helical" evidence="7">
    <location>
        <begin position="216"/>
        <end position="237"/>
    </location>
</feature>
<evidence type="ECO:0000256" key="3">
    <source>
        <dbReference type="ARBA" id="ARBA00022475"/>
    </source>
</evidence>